<evidence type="ECO:0000256" key="3">
    <source>
        <dbReference type="ARBA" id="ARBA00022692"/>
    </source>
</evidence>
<evidence type="ECO:0000256" key="2">
    <source>
        <dbReference type="ARBA" id="ARBA00022448"/>
    </source>
</evidence>
<name>A0A9P6Y1F1_RHIOR</name>
<evidence type="ECO:0000313" key="11">
    <source>
        <dbReference type="EMBL" id="KAG1536555.1"/>
    </source>
</evidence>
<keyword evidence="5 9" id="KW-1133">Transmembrane helix</keyword>
<dbReference type="InterPro" id="IPR011993">
    <property type="entry name" value="PH-like_dom_sf"/>
</dbReference>
<evidence type="ECO:0000256" key="8">
    <source>
        <dbReference type="ARBA" id="ARBA00023136"/>
    </source>
</evidence>
<dbReference type="GO" id="GO:0005789">
    <property type="term" value="C:endoplasmic reticulum membrane"/>
    <property type="evidence" value="ECO:0007669"/>
    <property type="project" value="UniProtKB-SubCell"/>
</dbReference>
<evidence type="ECO:0000256" key="5">
    <source>
        <dbReference type="ARBA" id="ARBA00022989"/>
    </source>
</evidence>
<dbReference type="GO" id="GO:0008289">
    <property type="term" value="F:lipid binding"/>
    <property type="evidence" value="ECO:0007669"/>
    <property type="project" value="UniProtKB-KW"/>
</dbReference>
<dbReference type="OrthoDB" id="26740at2759"/>
<dbReference type="GO" id="GO:1990456">
    <property type="term" value="P:mitochondrion-endoplasmic reticulum membrane tethering"/>
    <property type="evidence" value="ECO:0007669"/>
    <property type="project" value="TreeGrafter"/>
</dbReference>
<comment type="caution">
    <text evidence="11">The sequence shown here is derived from an EMBL/GenBank/DDBJ whole genome shotgun (WGS) entry which is preliminary data.</text>
</comment>
<protein>
    <recommendedName>
        <fullName evidence="10">SMP-LTD domain-containing protein</fullName>
    </recommendedName>
</protein>
<comment type="subcellular location">
    <subcellularLocation>
        <location evidence="1">Endoplasmic reticulum membrane</location>
    </subcellularLocation>
</comment>
<dbReference type="PROSITE" id="PS51847">
    <property type="entry name" value="SMP"/>
    <property type="match status" value="1"/>
</dbReference>
<reference evidence="11" key="1">
    <citation type="journal article" date="2020" name="Microb. Genom.">
        <title>Genetic diversity of clinical and environmental Mucorales isolates obtained from an investigation of mucormycosis cases among solid organ transplant recipients.</title>
        <authorList>
            <person name="Nguyen M.H."/>
            <person name="Kaul D."/>
            <person name="Muto C."/>
            <person name="Cheng S.J."/>
            <person name="Richter R.A."/>
            <person name="Bruno V.M."/>
            <person name="Liu G."/>
            <person name="Beyhan S."/>
            <person name="Sundermann A.J."/>
            <person name="Mounaud S."/>
            <person name="Pasculle A.W."/>
            <person name="Nierman W.C."/>
            <person name="Driscoll E."/>
            <person name="Cumbie R."/>
            <person name="Clancy C.J."/>
            <person name="Dupont C.L."/>
        </authorList>
    </citation>
    <scope>NUCLEOTIDE SEQUENCE</scope>
    <source>
        <strain evidence="11">GL16</strain>
    </source>
</reference>
<dbReference type="EMBL" id="JAANIT010002400">
    <property type="protein sequence ID" value="KAG1536555.1"/>
    <property type="molecule type" value="Genomic_DNA"/>
</dbReference>
<feature type="transmembrane region" description="Helical" evidence="9">
    <location>
        <begin position="7"/>
        <end position="29"/>
    </location>
</feature>
<dbReference type="CDD" id="cd21675">
    <property type="entry name" value="SMP_TEX2"/>
    <property type="match status" value="1"/>
</dbReference>
<feature type="domain" description="SMP-LTD" evidence="10">
    <location>
        <begin position="213"/>
        <end position="406"/>
    </location>
</feature>
<evidence type="ECO:0000256" key="9">
    <source>
        <dbReference type="SAM" id="Phobius"/>
    </source>
</evidence>
<dbReference type="GO" id="GO:0032865">
    <property type="term" value="C:ERMES complex"/>
    <property type="evidence" value="ECO:0007669"/>
    <property type="project" value="TreeGrafter"/>
</dbReference>
<keyword evidence="6" id="KW-0445">Lipid transport</keyword>
<keyword evidence="8 9" id="KW-0472">Membrane</keyword>
<evidence type="ECO:0000256" key="7">
    <source>
        <dbReference type="ARBA" id="ARBA00023121"/>
    </source>
</evidence>
<dbReference type="Proteomes" id="UP000717996">
    <property type="component" value="Unassembled WGS sequence"/>
</dbReference>
<dbReference type="PANTHER" id="PTHR13466">
    <property type="entry name" value="TEX2 PROTEIN-RELATED"/>
    <property type="match status" value="1"/>
</dbReference>
<evidence type="ECO:0000256" key="6">
    <source>
        <dbReference type="ARBA" id="ARBA00023055"/>
    </source>
</evidence>
<evidence type="ECO:0000313" key="12">
    <source>
        <dbReference type="Proteomes" id="UP000717996"/>
    </source>
</evidence>
<keyword evidence="4" id="KW-0256">Endoplasmic reticulum</keyword>
<evidence type="ECO:0000259" key="10">
    <source>
        <dbReference type="PROSITE" id="PS51847"/>
    </source>
</evidence>
<dbReference type="InterPro" id="IPR031468">
    <property type="entry name" value="SMP_LBD"/>
</dbReference>
<sequence>MTSYISLVIAYLIGGLTLIPITILVLFLFNKTTSTKLIPSDKLENYKDESLINSPFYKVGWLQVTQNANQSLEKDNALFGGIVKSYLNQEQQKKQQQHNYFAVLKFSTLFLYDSDLQQDCQEVIRVNQYTVQMHPAGLKDHEFFSKRNWIHLRRKSLDVSDYYLNCSRCVDKEDWYMTLIRASQLELPKINNSTQFDQAAMNHLISTVHSDPSQFELQWLNALLGRLFLGIYKTERTRNFFYQKILTKVAKLNARRPPFLEQITVRSVDGGHGAPYITQPRLVRLSPGGEYTCEMHMLYEGCFRVELETVLKWTYSDRLPPIRIDLVLAITLKSIEGKMMVKIKEPPSNRAWYGFHKSPKMDWIIEPVVWEKRIGYSVVSKAIKSKIEEIFRETLELPNMDDIVFFATDGMGGLFDKQDNYESLPELYSAPSVSVVSNDRFPLLSTSNSLAVPKRRWFNRNQGGSGQVTTTVTKVDVSQPVLSSIAADTPSQQTLRSLMTATKKSGAVKKNKSSLRYNNNLMARVDHNQIDDTISAKKPSSLMSVDALHSVRLSKKMLMEKPSRLRSKSLPSTGLLEINVIQDDNIKGKE</sequence>
<keyword evidence="3 9" id="KW-0812">Transmembrane</keyword>
<accession>A0A9P6Y1F1</accession>
<evidence type="ECO:0000256" key="4">
    <source>
        <dbReference type="ARBA" id="ARBA00022824"/>
    </source>
</evidence>
<keyword evidence="2" id="KW-0813">Transport</keyword>
<gene>
    <name evidence="11" type="ORF">G6F51_010905</name>
</gene>
<proteinExistence type="predicted"/>
<keyword evidence="7" id="KW-0446">Lipid-binding</keyword>
<dbReference type="SUPFAM" id="SSF50729">
    <property type="entry name" value="PH domain-like"/>
    <property type="match status" value="1"/>
</dbReference>
<dbReference type="PANTHER" id="PTHR13466:SF19">
    <property type="entry name" value="NUCLEUS-VACUOLE JUNCTION PROTEIN 2"/>
    <property type="match status" value="1"/>
</dbReference>
<evidence type="ECO:0000256" key="1">
    <source>
        <dbReference type="ARBA" id="ARBA00004586"/>
    </source>
</evidence>
<dbReference type="GO" id="GO:0015914">
    <property type="term" value="P:phospholipid transport"/>
    <property type="evidence" value="ECO:0007669"/>
    <property type="project" value="TreeGrafter"/>
</dbReference>
<dbReference type="AlphaFoldDB" id="A0A9P6Y1F1"/>
<dbReference type="Gene3D" id="2.30.29.30">
    <property type="entry name" value="Pleckstrin-homology domain (PH domain)/Phosphotyrosine-binding domain (PTB)"/>
    <property type="match status" value="1"/>
</dbReference>
<organism evidence="11 12">
    <name type="scientific">Rhizopus oryzae</name>
    <name type="common">Mucormycosis agent</name>
    <name type="synonym">Rhizopus arrhizus var. delemar</name>
    <dbReference type="NCBI Taxonomy" id="64495"/>
    <lineage>
        <taxon>Eukaryota</taxon>
        <taxon>Fungi</taxon>
        <taxon>Fungi incertae sedis</taxon>
        <taxon>Mucoromycota</taxon>
        <taxon>Mucoromycotina</taxon>
        <taxon>Mucoromycetes</taxon>
        <taxon>Mucorales</taxon>
        <taxon>Mucorineae</taxon>
        <taxon>Rhizopodaceae</taxon>
        <taxon>Rhizopus</taxon>
    </lineage>
</organism>